<gene>
    <name evidence="2" type="ORF">NCTC12078_00496</name>
</gene>
<keyword evidence="1" id="KW-0732">Signal</keyword>
<sequence>MKKIFLMFSLFLSTIAFSQVTPLTINNYTNYTITGRLRAADLTNCVPELYVGNTLSSGNFTIPPSSSTEYVKYYTANTAAIPVFDYLVRMSNTTPASVLPYNHPNVVAISPTTDWSFYAFDLRDAANNIYDHFELGVTPCAGTYPTNAVGSVSEAEWFYITSGGTVYSYIQIY</sequence>
<accession>A0A4U8WBD7</accession>
<dbReference type="KEGG" id="ctai:NCTC12078_00496"/>
<dbReference type="EMBL" id="LR215974">
    <property type="protein sequence ID" value="VFB02520.1"/>
    <property type="molecule type" value="Genomic_DNA"/>
</dbReference>
<protein>
    <submittedName>
        <fullName evidence="2">Uncharacterized protein</fullName>
    </submittedName>
</protein>
<evidence type="ECO:0000313" key="2">
    <source>
        <dbReference type="EMBL" id="VFB02520.1"/>
    </source>
</evidence>
<feature type="signal peptide" evidence="1">
    <location>
        <begin position="1"/>
        <end position="18"/>
    </location>
</feature>
<feature type="chain" id="PRO_5020741070" evidence="1">
    <location>
        <begin position="19"/>
        <end position="173"/>
    </location>
</feature>
<evidence type="ECO:0000256" key="1">
    <source>
        <dbReference type="SAM" id="SignalP"/>
    </source>
</evidence>
<organism evidence="2 3">
    <name type="scientific">Chryseobacterium taihuense</name>
    <dbReference type="NCBI Taxonomy" id="1141221"/>
    <lineage>
        <taxon>Bacteria</taxon>
        <taxon>Pseudomonadati</taxon>
        <taxon>Bacteroidota</taxon>
        <taxon>Flavobacteriia</taxon>
        <taxon>Flavobacteriales</taxon>
        <taxon>Weeksellaceae</taxon>
        <taxon>Chryseobacterium group</taxon>
        <taxon>Chryseobacterium</taxon>
    </lineage>
</organism>
<dbReference type="Proteomes" id="UP000290013">
    <property type="component" value="Chromosome"/>
</dbReference>
<dbReference type="AlphaFoldDB" id="A0A4U8WBD7"/>
<evidence type="ECO:0000313" key="3">
    <source>
        <dbReference type="Proteomes" id="UP000290013"/>
    </source>
</evidence>
<reference evidence="2 3" key="1">
    <citation type="submission" date="2019-02" db="EMBL/GenBank/DDBJ databases">
        <authorList>
            <consortium name="Pathogen Informatics"/>
        </authorList>
    </citation>
    <scope>NUCLEOTIDE SEQUENCE [LARGE SCALE GENOMIC DNA]</scope>
    <source>
        <strain evidence="2 3">3012STDY6944375</strain>
    </source>
</reference>
<dbReference type="RefSeq" id="WP_130913346.1">
    <property type="nucleotide sequence ID" value="NZ_LR215974.1"/>
</dbReference>
<name>A0A4U8WBD7_9FLAO</name>
<proteinExistence type="predicted"/>